<keyword evidence="3" id="KW-0804">Transcription</keyword>
<reference evidence="5 6" key="1">
    <citation type="submission" date="2016-11" db="EMBL/GenBank/DDBJ databases">
        <title>Complete genome sequence of Sulfitobacter sp. AM1-D1, a toxic bacteria associated with marine dinoflagellate Alexandrium minutum in East China Sea.</title>
        <authorList>
            <person name="Yang Q."/>
            <person name="Zhang X."/>
            <person name="Tian X."/>
        </authorList>
    </citation>
    <scope>NUCLEOTIDE SEQUENCE [LARGE SCALE GENOMIC DNA]</scope>
    <source>
        <strain evidence="5 6">AM1-D1</strain>
    </source>
</reference>
<evidence type="ECO:0000256" key="2">
    <source>
        <dbReference type="ARBA" id="ARBA00023125"/>
    </source>
</evidence>
<evidence type="ECO:0000256" key="3">
    <source>
        <dbReference type="ARBA" id="ARBA00023163"/>
    </source>
</evidence>
<protein>
    <submittedName>
        <fullName evidence="5">Transcriptional regulator</fullName>
    </submittedName>
</protein>
<keyword evidence="2" id="KW-0238">DNA-binding</keyword>
<dbReference type="GO" id="GO:0005829">
    <property type="term" value="C:cytosol"/>
    <property type="evidence" value="ECO:0007669"/>
    <property type="project" value="TreeGrafter"/>
</dbReference>
<name>A0A1J0WGA7_9RHOB</name>
<dbReference type="Proteomes" id="UP000181897">
    <property type="component" value="Chromosome"/>
</dbReference>
<dbReference type="Gene3D" id="1.10.10.10">
    <property type="entry name" value="Winged helix-like DNA-binding domain superfamily/Winged helix DNA-binding domain"/>
    <property type="match status" value="1"/>
</dbReference>
<evidence type="ECO:0000259" key="4">
    <source>
        <dbReference type="PROSITE" id="PS50956"/>
    </source>
</evidence>
<evidence type="ECO:0000313" key="5">
    <source>
        <dbReference type="EMBL" id="APE43372.1"/>
    </source>
</evidence>
<dbReference type="InterPro" id="IPR036390">
    <property type="entry name" value="WH_DNA-bd_sf"/>
</dbReference>
<dbReference type="GO" id="GO:0043200">
    <property type="term" value="P:response to amino acid"/>
    <property type="evidence" value="ECO:0007669"/>
    <property type="project" value="TreeGrafter"/>
</dbReference>
<dbReference type="SUPFAM" id="SSF46785">
    <property type="entry name" value="Winged helix' DNA-binding domain"/>
    <property type="match status" value="1"/>
</dbReference>
<dbReference type="OrthoDB" id="7847328at2"/>
<dbReference type="InterPro" id="IPR019888">
    <property type="entry name" value="Tscrpt_reg_AsnC-like"/>
</dbReference>
<dbReference type="AlphaFoldDB" id="A0A1J0WGA7"/>
<dbReference type="SUPFAM" id="SSF54909">
    <property type="entry name" value="Dimeric alpha+beta barrel"/>
    <property type="match status" value="1"/>
</dbReference>
<dbReference type="PROSITE" id="PS50956">
    <property type="entry name" value="HTH_ASNC_2"/>
    <property type="match status" value="1"/>
</dbReference>
<evidence type="ECO:0000313" key="6">
    <source>
        <dbReference type="Proteomes" id="UP000181897"/>
    </source>
</evidence>
<dbReference type="STRING" id="1917485.BOO69_08055"/>
<dbReference type="InterPro" id="IPR011008">
    <property type="entry name" value="Dimeric_a/b-barrel"/>
</dbReference>
<dbReference type="GO" id="GO:0043565">
    <property type="term" value="F:sequence-specific DNA binding"/>
    <property type="evidence" value="ECO:0007669"/>
    <property type="project" value="InterPro"/>
</dbReference>
<dbReference type="Pfam" id="PF13404">
    <property type="entry name" value="HTH_AsnC-type"/>
    <property type="match status" value="1"/>
</dbReference>
<accession>A0A1J0WGA7</accession>
<feature type="domain" description="HTH asnC-type" evidence="4">
    <location>
        <begin position="4"/>
        <end position="65"/>
    </location>
</feature>
<dbReference type="SMART" id="SM00344">
    <property type="entry name" value="HTH_ASNC"/>
    <property type="match status" value="1"/>
</dbReference>
<evidence type="ECO:0000256" key="1">
    <source>
        <dbReference type="ARBA" id="ARBA00023015"/>
    </source>
</evidence>
<dbReference type="InterPro" id="IPR000485">
    <property type="entry name" value="AsnC-type_HTH_dom"/>
</dbReference>
<keyword evidence="1" id="KW-0805">Transcription regulation</keyword>
<dbReference type="InterPro" id="IPR019887">
    <property type="entry name" value="Tscrpt_reg_AsnC/Lrp_C"/>
</dbReference>
<dbReference type="PANTHER" id="PTHR30154">
    <property type="entry name" value="LEUCINE-RESPONSIVE REGULATORY PROTEIN"/>
    <property type="match status" value="1"/>
</dbReference>
<dbReference type="InterPro" id="IPR036388">
    <property type="entry name" value="WH-like_DNA-bd_sf"/>
</dbReference>
<dbReference type="PANTHER" id="PTHR30154:SF17">
    <property type="entry name" value="DNA-BINDING TRANSCRIPTIONAL ACTIVATOR DECR"/>
    <property type="match status" value="1"/>
</dbReference>
<organism evidence="5 6">
    <name type="scientific">Sulfitobacter alexandrii</name>
    <dbReference type="NCBI Taxonomy" id="1917485"/>
    <lineage>
        <taxon>Bacteria</taxon>
        <taxon>Pseudomonadati</taxon>
        <taxon>Pseudomonadota</taxon>
        <taxon>Alphaproteobacteria</taxon>
        <taxon>Rhodobacterales</taxon>
        <taxon>Roseobacteraceae</taxon>
        <taxon>Sulfitobacter</taxon>
    </lineage>
</organism>
<keyword evidence="6" id="KW-1185">Reference proteome</keyword>
<dbReference type="KEGG" id="suam:BOO69_08055"/>
<dbReference type="RefSeq" id="WP_071971703.1">
    <property type="nucleotide sequence ID" value="NZ_CP018076.1"/>
</dbReference>
<proteinExistence type="predicted"/>
<dbReference type="Pfam" id="PF01037">
    <property type="entry name" value="AsnC_trans_reg"/>
    <property type="match status" value="1"/>
</dbReference>
<dbReference type="PRINTS" id="PR00033">
    <property type="entry name" value="HTHASNC"/>
</dbReference>
<dbReference type="EMBL" id="CP018076">
    <property type="protein sequence ID" value="APE43372.1"/>
    <property type="molecule type" value="Genomic_DNA"/>
</dbReference>
<gene>
    <name evidence="5" type="ORF">BOO69_08055</name>
</gene>
<dbReference type="Gene3D" id="3.30.70.920">
    <property type="match status" value="1"/>
</dbReference>
<sequence>MSDIDHMDRRILIELQRDAEQSLETLGAAVGLSRNACWRRIRQMETDGIIRGRVALLNATRLGLPLTVFIQVRTNAHAPDWLERFSTATRAMPEILGVYRMSGDLDYLIRAQVADMAGYDRLYQNLIRKVPLSDVSASFVMEEIKETTALPL</sequence>